<name>Q7PSS2_ANOGA</name>
<reference evidence="1" key="4">
    <citation type="journal article" date="2007" name="Genome Biol.">
        <title>Update of the Anopheles gambiae PEST genome assembly.</title>
        <authorList>
            <person name="Sharakhova M.V."/>
            <person name="Hammond M.P."/>
            <person name="Lobo N.F."/>
            <person name="Krzywinski J."/>
            <person name="Unger M.F."/>
            <person name="Hillenmeyer M.E."/>
            <person name="Bruggner R.V."/>
            <person name="Birney E."/>
            <person name="Collins F.H."/>
        </authorList>
    </citation>
    <scope>NUCLEOTIDE SEQUENCE</scope>
    <source>
        <strain evidence="1">PEST</strain>
    </source>
</reference>
<dbReference type="PhylomeDB" id="Q7PSS2"/>
<proteinExistence type="predicted"/>
<dbReference type="AlphaFoldDB" id="Q7PSS2"/>
<accession>Q7PSS2</accession>
<evidence type="ECO:0000313" key="1">
    <source>
        <dbReference type="EMBL" id="EAA05118.5"/>
    </source>
</evidence>
<dbReference type="OMA" id="RFDYENC"/>
<organism evidence="1">
    <name type="scientific">Anopheles gambiae</name>
    <name type="common">African malaria mosquito</name>
    <dbReference type="NCBI Taxonomy" id="7165"/>
    <lineage>
        <taxon>Eukaryota</taxon>
        <taxon>Metazoa</taxon>
        <taxon>Ecdysozoa</taxon>
        <taxon>Arthropoda</taxon>
        <taxon>Hexapoda</taxon>
        <taxon>Insecta</taxon>
        <taxon>Pterygota</taxon>
        <taxon>Neoptera</taxon>
        <taxon>Endopterygota</taxon>
        <taxon>Diptera</taxon>
        <taxon>Nematocera</taxon>
        <taxon>Culicoidea</taxon>
        <taxon>Culicidae</taxon>
        <taxon>Anophelinae</taxon>
        <taxon>Anopheles</taxon>
    </lineage>
</organism>
<feature type="non-terminal residue" evidence="1">
    <location>
        <position position="1"/>
    </location>
</feature>
<dbReference type="PaxDb" id="7165-AGAP011183-PA"/>
<gene>
    <name evidence="1" type="ORF">AgaP_AGAP011183</name>
</gene>
<dbReference type="eggNOG" id="ENOG502S6B3">
    <property type="taxonomic scope" value="Eukaryota"/>
</dbReference>
<dbReference type="VEuPathDB" id="VectorBase:AGAMI1_004626"/>
<reference evidence="1" key="3">
    <citation type="journal article" date="2004" name="Trends Parasitol.">
        <title>The Anopheles gambiae genome: an update.</title>
        <authorList>
            <person name="Mongin E."/>
            <person name="Louis C."/>
            <person name="Holt R.A."/>
            <person name="Birney E."/>
            <person name="Collins F.H."/>
        </authorList>
    </citation>
    <scope>NUCLEOTIDE SEQUENCE</scope>
    <source>
        <strain evidence="1">PEST</strain>
    </source>
</reference>
<protein>
    <submittedName>
        <fullName evidence="1">AGAP011183-PA</fullName>
    </submittedName>
</protein>
<dbReference type="EMBL" id="AAAB01008816">
    <property type="protein sequence ID" value="EAA05118.5"/>
    <property type="molecule type" value="Genomic_DNA"/>
</dbReference>
<reference evidence="1" key="1">
    <citation type="journal article" date="2002" name="Science">
        <title>The genome sequence of the malaria mosquito Anopheles gambiae.</title>
        <authorList>
            <person name="Holt R.A."/>
            <person name="Subramanian G.M."/>
            <person name="Halpern A."/>
            <person name="Sutton G.G."/>
            <person name="Charlab R."/>
            <person name="Nusskern D.R."/>
            <person name="Wincker P."/>
            <person name="Clark A.G."/>
            <person name="Ribeiro J.M."/>
            <person name="Wides R."/>
            <person name="Salzberg S.L."/>
            <person name="Loftus B."/>
            <person name="Yandell M."/>
            <person name="Majoros W.H."/>
            <person name="Rusch D.B."/>
            <person name="Lai Z."/>
            <person name="Kraft C.L."/>
            <person name="Abril J.F."/>
            <person name="Anthouard V."/>
            <person name="Arensburger P."/>
            <person name="Atkinson P.W."/>
            <person name="Baden H."/>
            <person name="de Berardinis V."/>
            <person name="Baldwin D."/>
            <person name="Benes V."/>
            <person name="Biedler J."/>
            <person name="Blass C."/>
            <person name="Bolanos R."/>
            <person name="Boscus D."/>
            <person name="Barnstead M."/>
            <person name="Cai S."/>
            <person name="Center A."/>
            <person name="Chaturverdi K."/>
            <person name="Christophides G.K."/>
            <person name="Chrystal M.A."/>
            <person name="Clamp M."/>
            <person name="Cravchik A."/>
            <person name="Curwen V."/>
            <person name="Dana A."/>
            <person name="Delcher A."/>
            <person name="Dew I."/>
            <person name="Evans C.A."/>
            <person name="Flanigan M."/>
            <person name="Grundschober-Freimoser A."/>
            <person name="Friedli L."/>
            <person name="Gu Z."/>
            <person name="Guan P."/>
            <person name="Guigo R."/>
            <person name="Hillenmeyer M.E."/>
            <person name="Hladun S.L."/>
            <person name="Hogan J.R."/>
            <person name="Hong Y.S."/>
            <person name="Hoover J."/>
            <person name="Jaillon O."/>
            <person name="Ke Z."/>
            <person name="Kodira C."/>
            <person name="Kokoza E."/>
            <person name="Koutsos A."/>
            <person name="Letunic I."/>
            <person name="Levitsky A."/>
            <person name="Liang Y."/>
            <person name="Lin J.J."/>
            <person name="Lobo N.F."/>
            <person name="Lopez J.R."/>
            <person name="Malek J.A."/>
            <person name="McIntosh T.C."/>
            <person name="Meister S."/>
            <person name="Miller J."/>
            <person name="Mobarry C."/>
            <person name="Mongin E."/>
            <person name="Murphy S.D."/>
            <person name="O'Brochta D.A."/>
            <person name="Pfannkoch C."/>
            <person name="Qi R."/>
            <person name="Regier M.A."/>
            <person name="Remington K."/>
            <person name="Shao H."/>
            <person name="Sharakhova M.V."/>
            <person name="Sitter C.D."/>
            <person name="Shetty J."/>
            <person name="Smith T.J."/>
            <person name="Strong R."/>
            <person name="Sun J."/>
            <person name="Thomasova D."/>
            <person name="Ton L.Q."/>
            <person name="Topalis P."/>
            <person name="Tu Z."/>
            <person name="Unger M.F."/>
            <person name="Walenz B."/>
            <person name="Wang A."/>
            <person name="Wang J."/>
            <person name="Wang M."/>
            <person name="Wang X."/>
            <person name="Woodford K.J."/>
            <person name="Wortman J.R."/>
            <person name="Wu M."/>
            <person name="Yao A."/>
            <person name="Zdobnov E.M."/>
            <person name="Zhang H."/>
            <person name="Zhao Q."/>
            <person name="Zhao S."/>
            <person name="Zhu S.C."/>
            <person name="Zhimulev I."/>
            <person name="Coluzzi M."/>
            <person name="della Torre A."/>
            <person name="Roth C.W."/>
            <person name="Louis C."/>
            <person name="Kalush F."/>
            <person name="Mural R.J."/>
            <person name="Myers E.W."/>
            <person name="Adams M.D."/>
            <person name="Smith H.O."/>
            <person name="Broder S."/>
            <person name="Gardner M.J."/>
            <person name="Fraser C.M."/>
            <person name="Birney E."/>
            <person name="Bork P."/>
            <person name="Brey P.T."/>
            <person name="Venter J.C."/>
            <person name="Weissenbach J."/>
            <person name="Kafatos F.C."/>
            <person name="Collins F.H."/>
            <person name="Hoffman S.L."/>
        </authorList>
    </citation>
    <scope>NUCLEOTIDE SEQUENCE [LARGE SCALE GENOMIC DNA]</scope>
    <source>
        <strain evidence="1">PEST</strain>
    </source>
</reference>
<reference evidence="1" key="5">
    <citation type="submission" date="2011-05" db="EMBL/GenBank/DDBJ databases">
        <authorList>
            <consortium name="VectorBase"/>
        </authorList>
    </citation>
    <scope>NUCLEOTIDE SEQUENCE</scope>
    <source>
        <strain evidence="1">PEST</strain>
    </source>
</reference>
<reference evidence="1" key="2">
    <citation type="submission" date="2002-03" db="EMBL/GenBank/DDBJ databases">
        <authorList>
            <consortium name="The Anopheles Genome Sequencing Consortium"/>
        </authorList>
    </citation>
    <scope>NUCLEOTIDE SEQUENCE</scope>
    <source>
        <strain evidence="1">PEST</strain>
    </source>
</reference>
<sequence length="288" mass="32108">VVVSDRVDILPFFALTFLGRFAALTVARGCDVPLAHYKTMHCQPVGNRPDGCPERYDCPSITAHESSKCYFNGKTYDIDQPVPDAEVSQFCSAACYCRSANPIAKFRCVHVDCAEFFKRFDYDNCVRQYSPQSCCSTGTVCGEERKKLATCELESEIYREGQRMRFKGNQCRTCICTAGFNATAIEQDPNCVETVCGFELFEEKQVYGGGIPVYKPDGCCPWEWRMPKQTDTVVKGAVSKPATDPKLQCKYGSLTLDVGDSLDIQQRAEGQKLSCSCQVPPLMHCMLN</sequence>
<dbReference type="HOGENOM" id="CLU_072883_0_0_1"/>
<comment type="caution">
    <text evidence="1">The sequence shown here is derived from an EMBL/GenBank/DDBJ whole genome shotgun (WGS) entry which is preliminary data.</text>
</comment>
<dbReference type="VEuPathDB" id="VectorBase:AGAP011183"/>